<dbReference type="Proteomes" id="UP000281708">
    <property type="component" value="Unassembled WGS sequence"/>
</dbReference>
<evidence type="ECO:0000313" key="2">
    <source>
        <dbReference type="Proteomes" id="UP000281708"/>
    </source>
</evidence>
<keyword evidence="2" id="KW-1185">Reference proteome</keyword>
<dbReference type="PANTHER" id="PTHR21174:SF0">
    <property type="entry name" value="HD PHOSPHOHYDROLASE FAMILY PROTEIN-RELATED"/>
    <property type="match status" value="1"/>
</dbReference>
<evidence type="ECO:0000313" key="1">
    <source>
        <dbReference type="EMBL" id="RLV47542.1"/>
    </source>
</evidence>
<sequence>MELAWPLEGADDLREQLLAAYAGPERGYHDLTHLAEVLQRLAELGCTEPTVLLAAWFHDAVYGEGEDEERSARLAEATLSGLLPDAEVVAVAHLVRMTAHHRPDPDDHEAQLLSDADLAILAAPAERYAAYVAGVRAEYAAYDDATFRSGRATVLRDLLAKPSLFHTVYAQQHWEAPARANVEAELSTLEA</sequence>
<dbReference type="SUPFAM" id="SSF109604">
    <property type="entry name" value="HD-domain/PDEase-like"/>
    <property type="match status" value="1"/>
</dbReference>
<dbReference type="InterPro" id="IPR009218">
    <property type="entry name" value="HD_phosphohydro"/>
</dbReference>
<reference evidence="1 2" key="1">
    <citation type="submission" date="2018-10" db="EMBL/GenBank/DDBJ databases">
        <title>Marmoricola sp. 4Q3S-7 whole genome shotgun sequence.</title>
        <authorList>
            <person name="Li F."/>
        </authorList>
    </citation>
    <scope>NUCLEOTIDE SEQUENCE [LARGE SCALE GENOMIC DNA]</scope>
    <source>
        <strain evidence="1 2">4Q3S-7</strain>
    </source>
</reference>
<accession>A0A3L8NXX7</accession>
<evidence type="ECO:0008006" key="3">
    <source>
        <dbReference type="Google" id="ProtNLM"/>
    </source>
</evidence>
<dbReference type="PANTHER" id="PTHR21174">
    <property type="match status" value="1"/>
</dbReference>
<dbReference type="Gene3D" id="1.10.3210.10">
    <property type="entry name" value="Hypothetical protein af1432"/>
    <property type="match status" value="1"/>
</dbReference>
<dbReference type="OrthoDB" id="9808993at2"/>
<proteinExistence type="predicted"/>
<dbReference type="EMBL" id="RDBE01000010">
    <property type="protein sequence ID" value="RLV47542.1"/>
    <property type="molecule type" value="Genomic_DNA"/>
</dbReference>
<dbReference type="PIRSF" id="PIRSF035170">
    <property type="entry name" value="HD_phosphohydro"/>
    <property type="match status" value="1"/>
</dbReference>
<name>A0A3L8NXX7_9ACTN</name>
<dbReference type="AlphaFoldDB" id="A0A3L8NXX7"/>
<dbReference type="RefSeq" id="WP_121807047.1">
    <property type="nucleotide sequence ID" value="NZ_RDBE01000010.1"/>
</dbReference>
<comment type="caution">
    <text evidence="1">The sequence shown here is derived from an EMBL/GenBank/DDBJ whole genome shotgun (WGS) entry which is preliminary data.</text>
</comment>
<gene>
    <name evidence="1" type="ORF">D9V37_15305</name>
</gene>
<organism evidence="1 2">
    <name type="scientific">Nocardioides mangrovicus</name>
    <dbReference type="NCBI Taxonomy" id="2478913"/>
    <lineage>
        <taxon>Bacteria</taxon>
        <taxon>Bacillati</taxon>
        <taxon>Actinomycetota</taxon>
        <taxon>Actinomycetes</taxon>
        <taxon>Propionibacteriales</taxon>
        <taxon>Nocardioidaceae</taxon>
        <taxon>Nocardioides</taxon>
    </lineage>
</organism>
<protein>
    <recommendedName>
        <fullName evidence="3">Metal-dependent phosphohydrolase</fullName>
    </recommendedName>
</protein>